<dbReference type="EMBL" id="DS547092">
    <property type="protein sequence ID" value="EDR14190.1"/>
    <property type="molecule type" value="Genomic_DNA"/>
</dbReference>
<feature type="compositionally biased region" description="Low complexity" evidence="1">
    <location>
        <begin position="852"/>
        <end position="861"/>
    </location>
</feature>
<proteinExistence type="predicted"/>
<feature type="compositionally biased region" description="Polar residues" evidence="1">
    <location>
        <begin position="518"/>
        <end position="529"/>
    </location>
</feature>
<gene>
    <name evidence="2" type="ORF">LACBIDRAFT_305765</name>
</gene>
<organism evidence="3">
    <name type="scientific">Laccaria bicolor (strain S238N-H82 / ATCC MYA-4686)</name>
    <name type="common">Bicoloured deceiver</name>
    <name type="synonym">Laccaria laccata var. bicolor</name>
    <dbReference type="NCBI Taxonomy" id="486041"/>
    <lineage>
        <taxon>Eukaryota</taxon>
        <taxon>Fungi</taxon>
        <taxon>Dikarya</taxon>
        <taxon>Basidiomycota</taxon>
        <taxon>Agaricomycotina</taxon>
        <taxon>Agaricomycetes</taxon>
        <taxon>Agaricomycetidae</taxon>
        <taxon>Agaricales</taxon>
        <taxon>Agaricineae</taxon>
        <taxon>Hydnangiaceae</taxon>
        <taxon>Laccaria</taxon>
    </lineage>
</organism>
<dbReference type="GeneID" id="6070034"/>
<evidence type="ECO:0000256" key="1">
    <source>
        <dbReference type="SAM" id="MobiDB-lite"/>
    </source>
</evidence>
<evidence type="ECO:0000313" key="2">
    <source>
        <dbReference type="EMBL" id="EDR14190.1"/>
    </source>
</evidence>
<dbReference type="RefSeq" id="XP_001874749.1">
    <property type="nucleotide sequence ID" value="XM_001874714.1"/>
</dbReference>
<feature type="compositionally biased region" description="Pro residues" evidence="1">
    <location>
        <begin position="104"/>
        <end position="114"/>
    </location>
</feature>
<feature type="compositionally biased region" description="Polar residues" evidence="1">
    <location>
        <begin position="43"/>
        <end position="61"/>
    </location>
</feature>
<name>B0CRW3_LACBS</name>
<feature type="region of interest" description="Disordered" evidence="1">
    <location>
        <begin position="430"/>
        <end position="631"/>
    </location>
</feature>
<feature type="region of interest" description="Disordered" evidence="1">
    <location>
        <begin position="1"/>
        <end position="381"/>
    </location>
</feature>
<dbReference type="AlphaFoldDB" id="B0CRW3"/>
<sequence length="1182" mass="125981">MNKNPFLPSFTAQQPPLPPGPPPPPQPTHPEYAAWWANAAAAQQSHVQPPTVAQYNPQWTAPQVPRPPPEQSALYANYGYGSQNNHWQRQQQQQQQYHPAPQLVQPPQPPPQPAYNPYQPTAGYPQQYVPQPGPPQPIVQQSYPHPPTQPQQFFAPHLQPQQQPQQQQPRHIHHTPPQHLPPAKRQRFDGPTNNRHNPGQHHPPPTQPPQPQFQPPPAPPQNLGVFTGPVHGPSRGGVPGHTPMGGNRGGAVGGRGGISGGGARGGRAGSMSGNRGGLGGRGRGGSFVGGGGGGGRGGGQPNGPLRGHGSRGNFGANRDYGGRRGGGSFNNGSGGGSFRARNQGGNRGGRHDGGSSGSAFNSRDGTALSNVTNGKKEENRRTLTDFKMVGLSIPDLDWTWGVLPPSPQVKIEMKETVKVGLEESNVVVKDEEMEDDSILQGADSSKSAAEPQVDSKAEAPLDPMHDVMVQDTPTQGSQAITTALPRVSSDVNSNTPPPSRIRIYFHTPVTADDARPIPNSSSFSYTDAPSDTRKGKRKKIEDDDADGDLDDSRAPPPPPQMAGLNDDRSSVAASVAPSVAETASEADWLMAAIVEGEEEDEAAGELHPPDDEEEDSDHMHAPAINKLSRNDDIKGEMIDGIIHNDDVNLAEAVALEPRPAVSEETDRSLPRDEVSAVSVAPVVSSSGVVLEHVSVDGPINGVDAPLATDSELERTEGFALPSPDGHVLTAPSASEEPPVSIAADAISSSQNDSLLSESVEEQPTNHLVSVPTQILDNSSITPAKSLSALSADATLLSIETQNVETQETSLVDNGPSIVVNGHDDDSSASKIHSVEMDSIHADHLPEPPASPTSNTLLSTSSTSTFEDSLPFPVVKAEVNSAKIPSANRLSLSYAGGNRRLVIDAEVVKSLKVFRQEGRIEVVIEIGKEGDDGLKGIVLEGLSDVTKSYLPLPTLLDSSVDGDPDITLPPFSKATLPSTLTLLVHLDTTRPLSEPKWAKTGDIQDWLKSMFGRMFWVSGDAAEGWEKKIQVVDPDPAPTIWTVLDGWATNSPVGALNERQRFLKTHLTETDNVLEILLRLVRGERATPFSQTAPTISGPSICGPLLSALSPGSAHGAQQTHVSLAVLAMFRMTVEYAKKALGAKGKGEVEERVGEIIRCLPSHLIYKSLDGIFKEWRVEKKGR</sequence>
<reference evidence="2 3" key="1">
    <citation type="journal article" date="2008" name="Nature">
        <title>The genome of Laccaria bicolor provides insights into mycorrhizal symbiosis.</title>
        <authorList>
            <person name="Martin F."/>
            <person name="Aerts A."/>
            <person name="Ahren D."/>
            <person name="Brun A."/>
            <person name="Danchin E.G.J."/>
            <person name="Duchaussoy F."/>
            <person name="Gibon J."/>
            <person name="Kohler A."/>
            <person name="Lindquist E."/>
            <person name="Pereda V."/>
            <person name="Salamov A."/>
            <person name="Shapiro H.J."/>
            <person name="Wuyts J."/>
            <person name="Blaudez D."/>
            <person name="Buee M."/>
            <person name="Brokstein P."/>
            <person name="Canbaeck B."/>
            <person name="Cohen D."/>
            <person name="Courty P.E."/>
            <person name="Coutinho P.M."/>
            <person name="Delaruelle C."/>
            <person name="Detter J.C."/>
            <person name="Deveau A."/>
            <person name="DiFazio S."/>
            <person name="Duplessis S."/>
            <person name="Fraissinet-Tachet L."/>
            <person name="Lucic E."/>
            <person name="Frey-Klett P."/>
            <person name="Fourrey C."/>
            <person name="Feussner I."/>
            <person name="Gay G."/>
            <person name="Grimwood J."/>
            <person name="Hoegger P.J."/>
            <person name="Jain P."/>
            <person name="Kilaru S."/>
            <person name="Labbe J."/>
            <person name="Lin Y.C."/>
            <person name="Legue V."/>
            <person name="Le Tacon F."/>
            <person name="Marmeisse R."/>
            <person name="Melayah D."/>
            <person name="Montanini B."/>
            <person name="Muratet M."/>
            <person name="Nehls U."/>
            <person name="Niculita-Hirzel H."/>
            <person name="Oudot-Le Secq M.P."/>
            <person name="Peter M."/>
            <person name="Quesneville H."/>
            <person name="Rajashekar B."/>
            <person name="Reich M."/>
            <person name="Rouhier N."/>
            <person name="Schmutz J."/>
            <person name="Yin T."/>
            <person name="Chalot M."/>
            <person name="Henrissat B."/>
            <person name="Kuees U."/>
            <person name="Lucas S."/>
            <person name="Van de Peer Y."/>
            <person name="Podila G.K."/>
            <person name="Polle A."/>
            <person name="Pukkila P.J."/>
            <person name="Richardson P.M."/>
            <person name="Rouze P."/>
            <person name="Sanders I.R."/>
            <person name="Stajich J.E."/>
            <person name="Tunlid A."/>
            <person name="Tuskan G."/>
            <person name="Grigoriev I.V."/>
        </authorList>
    </citation>
    <scope>NUCLEOTIDE SEQUENCE [LARGE SCALE GENOMIC DNA]</scope>
    <source>
        <strain evidence="3">S238N-H82 / ATCC MYA-4686</strain>
    </source>
</reference>
<feature type="compositionally biased region" description="Polar residues" evidence="1">
    <location>
        <begin position="359"/>
        <end position="373"/>
    </location>
</feature>
<keyword evidence="3" id="KW-1185">Reference proteome</keyword>
<feature type="compositionally biased region" description="Gly residues" evidence="1">
    <location>
        <begin position="246"/>
        <end position="301"/>
    </location>
</feature>
<dbReference type="InParanoid" id="B0CRW3"/>
<feature type="compositionally biased region" description="Gly residues" evidence="1">
    <location>
        <begin position="323"/>
        <end position="337"/>
    </location>
</feature>
<feature type="compositionally biased region" description="Low complexity" evidence="1">
    <location>
        <begin position="115"/>
        <end position="130"/>
    </location>
</feature>
<feature type="compositionally biased region" description="Low complexity" evidence="1">
    <location>
        <begin position="88"/>
        <end position="103"/>
    </location>
</feature>
<dbReference type="Proteomes" id="UP000001194">
    <property type="component" value="Unassembled WGS sequence"/>
</dbReference>
<feature type="compositionally biased region" description="Pro residues" evidence="1">
    <location>
        <begin position="201"/>
        <end position="220"/>
    </location>
</feature>
<dbReference type="HOGENOM" id="CLU_004702_0_0_1"/>
<feature type="compositionally biased region" description="Low complexity" evidence="1">
    <location>
        <begin position="150"/>
        <end position="169"/>
    </location>
</feature>
<feature type="compositionally biased region" description="Pro residues" evidence="1">
    <location>
        <begin position="15"/>
        <end position="28"/>
    </location>
</feature>
<feature type="compositionally biased region" description="Low complexity" evidence="1">
    <location>
        <begin position="33"/>
        <end position="42"/>
    </location>
</feature>
<evidence type="ECO:0000313" key="3">
    <source>
        <dbReference type="Proteomes" id="UP000001194"/>
    </source>
</evidence>
<protein>
    <submittedName>
        <fullName evidence="2">Predicted protein</fullName>
    </submittedName>
</protein>
<dbReference type="KEGG" id="lbc:LACBIDRAFT_305765"/>
<feature type="compositionally biased region" description="Low complexity" evidence="1">
    <location>
        <begin position="570"/>
        <end position="586"/>
    </location>
</feature>
<accession>B0CRW3</accession>
<dbReference type="OrthoDB" id="431557at2759"/>
<dbReference type="STRING" id="486041.B0CRW3"/>
<feature type="compositionally biased region" description="Polar residues" evidence="1">
    <location>
        <begin position="471"/>
        <end position="481"/>
    </location>
</feature>
<feature type="region of interest" description="Disordered" evidence="1">
    <location>
        <begin position="841"/>
        <end position="861"/>
    </location>
</feature>
<feature type="compositionally biased region" description="Basic and acidic residues" evidence="1">
    <location>
        <begin position="453"/>
        <end position="465"/>
    </location>
</feature>